<reference evidence="1" key="1">
    <citation type="submission" date="2020-04" db="EMBL/GenBank/DDBJ databases">
        <title>A chromosome-scale assembly and high-density genetic map of the yellow drum (Nibea albiflora) genome.</title>
        <authorList>
            <person name="Xu D."/>
            <person name="Zhang W."/>
            <person name="Chen R."/>
            <person name="Tan P."/>
            <person name="Wang L."/>
            <person name="Song H."/>
            <person name="Tian L."/>
            <person name="Zhu Q."/>
            <person name="Wang B."/>
        </authorList>
    </citation>
    <scope>NUCLEOTIDE SEQUENCE</scope>
    <source>
        <strain evidence="1">ZJHYS-2018</strain>
    </source>
</reference>
<proteinExistence type="predicted"/>
<dbReference type="Proteomes" id="UP000805704">
    <property type="component" value="Chromosome 9"/>
</dbReference>
<organism evidence="1 2">
    <name type="scientific">Nibea albiflora</name>
    <name type="common">Yellow drum</name>
    <name type="synonym">Corvina albiflora</name>
    <dbReference type="NCBI Taxonomy" id="240163"/>
    <lineage>
        <taxon>Eukaryota</taxon>
        <taxon>Metazoa</taxon>
        <taxon>Chordata</taxon>
        <taxon>Craniata</taxon>
        <taxon>Vertebrata</taxon>
        <taxon>Euteleostomi</taxon>
        <taxon>Actinopterygii</taxon>
        <taxon>Neopterygii</taxon>
        <taxon>Teleostei</taxon>
        <taxon>Neoteleostei</taxon>
        <taxon>Acanthomorphata</taxon>
        <taxon>Eupercaria</taxon>
        <taxon>Sciaenidae</taxon>
        <taxon>Nibea</taxon>
    </lineage>
</organism>
<sequence length="119" mass="13044">MCVHGVHSEETSRKSLFPSKRRGQCAHQLGMIMGVREALIVGCWSVKPLEKNRGGRGKAREEGWKNGGEAQLAAASNWAEQVSMADQAHMQCRSKERERATSKVAGQARLQGWRKGGGV</sequence>
<dbReference type="EMBL" id="CM024797">
    <property type="protein sequence ID" value="KAG8000000.1"/>
    <property type="molecule type" value="Genomic_DNA"/>
</dbReference>
<keyword evidence="2" id="KW-1185">Reference proteome</keyword>
<accession>A0ACB7EDW1</accession>
<name>A0ACB7EDW1_NIBAL</name>
<evidence type="ECO:0000313" key="1">
    <source>
        <dbReference type="EMBL" id="KAG8000000.1"/>
    </source>
</evidence>
<evidence type="ECO:0000313" key="2">
    <source>
        <dbReference type="Proteomes" id="UP000805704"/>
    </source>
</evidence>
<gene>
    <name evidence="1" type="ORF">GBF38_002117</name>
</gene>
<comment type="caution">
    <text evidence="1">The sequence shown here is derived from an EMBL/GenBank/DDBJ whole genome shotgun (WGS) entry which is preliminary data.</text>
</comment>
<protein>
    <submittedName>
        <fullName evidence="1">Uncharacterized protein</fullName>
    </submittedName>
</protein>